<evidence type="ECO:0000256" key="3">
    <source>
        <dbReference type="ARBA" id="ARBA00023242"/>
    </source>
</evidence>
<dbReference type="InterPro" id="IPR050781">
    <property type="entry name" value="CWC22_splicing_factor"/>
</dbReference>
<evidence type="ECO:0000259" key="5">
    <source>
        <dbReference type="PROSITE" id="PS51366"/>
    </source>
</evidence>
<dbReference type="GO" id="GO:0003723">
    <property type="term" value="F:RNA binding"/>
    <property type="evidence" value="ECO:0007669"/>
    <property type="project" value="InterPro"/>
</dbReference>
<dbReference type="Pfam" id="PF02854">
    <property type="entry name" value="MIF4G"/>
    <property type="match status" value="1"/>
</dbReference>
<dbReference type="Proteomes" id="UP000663699">
    <property type="component" value="Chromosome 9"/>
</dbReference>
<feature type="compositionally biased region" description="Polar residues" evidence="4">
    <location>
        <begin position="32"/>
        <end position="41"/>
    </location>
</feature>
<gene>
    <name evidence="6" type="ORF">MERGE_003064</name>
</gene>
<evidence type="ECO:0000256" key="2">
    <source>
        <dbReference type="ARBA" id="ARBA00006856"/>
    </source>
</evidence>
<feature type="compositionally biased region" description="Basic residues" evidence="4">
    <location>
        <begin position="7"/>
        <end position="19"/>
    </location>
</feature>
<dbReference type="EMBL" id="CP054540">
    <property type="protein sequence ID" value="QSL65927.1"/>
    <property type="molecule type" value="Genomic_DNA"/>
</dbReference>
<dbReference type="InterPro" id="IPR003891">
    <property type="entry name" value="Initiation_fac_eIF4g_MI"/>
</dbReference>
<dbReference type="GO" id="GO:0005730">
    <property type="term" value="C:nucleolus"/>
    <property type="evidence" value="ECO:0007669"/>
    <property type="project" value="UniProtKB-SubCell"/>
</dbReference>
<comment type="subcellular location">
    <subcellularLocation>
        <location evidence="1">Nucleus</location>
        <location evidence="1">Nucleolus</location>
    </subcellularLocation>
</comment>
<dbReference type="AlphaFoldDB" id="A0A899GBG6"/>
<comment type="similarity">
    <text evidence="2">Belongs to the CWC22 family.</text>
</comment>
<dbReference type="InterPro" id="IPR016024">
    <property type="entry name" value="ARM-type_fold"/>
</dbReference>
<protein>
    <recommendedName>
        <fullName evidence="5">MI domain-containing protein</fullName>
    </recommendedName>
</protein>
<dbReference type="PANTHER" id="PTHR18034:SF4">
    <property type="entry name" value="NUCLEOLAR MIF4G DOMAIN-CONTAINING PROTEIN 1"/>
    <property type="match status" value="1"/>
</dbReference>
<name>A0A899GBG6_9ASCO</name>
<dbReference type="SMART" id="SM00544">
    <property type="entry name" value="MA3"/>
    <property type="match status" value="1"/>
</dbReference>
<dbReference type="SMART" id="SM00543">
    <property type="entry name" value="MIF4G"/>
    <property type="match status" value="1"/>
</dbReference>
<dbReference type="PROSITE" id="PS51366">
    <property type="entry name" value="MI"/>
    <property type="match status" value="1"/>
</dbReference>
<dbReference type="Gene3D" id="1.25.40.180">
    <property type="match status" value="1"/>
</dbReference>
<dbReference type="GO" id="GO:0042274">
    <property type="term" value="P:ribosomal small subunit biogenesis"/>
    <property type="evidence" value="ECO:0007669"/>
    <property type="project" value="TreeGrafter"/>
</dbReference>
<proteinExistence type="inferred from homology"/>
<dbReference type="InterPro" id="IPR003890">
    <property type="entry name" value="MIF4G-like_typ-3"/>
</dbReference>
<dbReference type="OrthoDB" id="361797at2759"/>
<keyword evidence="7" id="KW-1185">Reference proteome</keyword>
<evidence type="ECO:0000313" key="7">
    <source>
        <dbReference type="Proteomes" id="UP000663699"/>
    </source>
</evidence>
<feature type="domain" description="MI" evidence="5">
    <location>
        <begin position="493"/>
        <end position="625"/>
    </location>
</feature>
<reference evidence="6" key="1">
    <citation type="submission" date="2020-06" db="EMBL/GenBank/DDBJ databases">
        <title>Genomes of multiple members of Pneumocystis genus reveal paths to human pathogen Pneumocystis jirovecii.</title>
        <authorList>
            <person name="Cisse O.H."/>
            <person name="Ma L."/>
            <person name="Dekker J."/>
            <person name="Khil P."/>
            <person name="Jo J."/>
            <person name="Brenchley J."/>
            <person name="Blair R."/>
            <person name="Pahar B."/>
            <person name="Chabe M."/>
            <person name="Van Rompay K.A."/>
            <person name="Keesler R."/>
            <person name="Sukura A."/>
            <person name="Hirsch V."/>
            <person name="Kutty G."/>
            <person name="Liu Y."/>
            <person name="Peng L."/>
            <person name="Chen J."/>
            <person name="Song J."/>
            <person name="Weissenbacher-Lang C."/>
            <person name="Xu J."/>
            <person name="Upham N.S."/>
            <person name="Stajich J.E."/>
            <person name="Cuomo C.A."/>
            <person name="Cushion M.T."/>
            <person name="Kovacs J.A."/>
        </authorList>
    </citation>
    <scope>NUCLEOTIDE SEQUENCE</scope>
    <source>
        <strain evidence="6">2A</strain>
    </source>
</reference>
<keyword evidence="3" id="KW-0539">Nucleus</keyword>
<evidence type="ECO:0000256" key="4">
    <source>
        <dbReference type="SAM" id="MobiDB-lite"/>
    </source>
</evidence>
<dbReference type="PANTHER" id="PTHR18034">
    <property type="entry name" value="CELL CYCLE CONTROL PROTEIN CWF22-RELATED"/>
    <property type="match status" value="1"/>
</dbReference>
<accession>A0A899GBG6</accession>
<evidence type="ECO:0000256" key="1">
    <source>
        <dbReference type="ARBA" id="ARBA00004604"/>
    </source>
</evidence>
<dbReference type="Pfam" id="PF02847">
    <property type="entry name" value="MA3"/>
    <property type="match status" value="1"/>
</dbReference>
<evidence type="ECO:0000313" key="6">
    <source>
        <dbReference type="EMBL" id="QSL65927.1"/>
    </source>
</evidence>
<feature type="compositionally biased region" description="Basic residues" evidence="4">
    <location>
        <begin position="42"/>
        <end position="54"/>
    </location>
</feature>
<dbReference type="SUPFAM" id="SSF48371">
    <property type="entry name" value="ARM repeat"/>
    <property type="match status" value="1"/>
</dbReference>
<feature type="region of interest" description="Disordered" evidence="4">
    <location>
        <begin position="1"/>
        <end position="63"/>
    </location>
</feature>
<organism evidence="6 7">
    <name type="scientific">Pneumocystis wakefieldiae</name>
    <dbReference type="NCBI Taxonomy" id="38082"/>
    <lineage>
        <taxon>Eukaryota</taxon>
        <taxon>Fungi</taxon>
        <taxon>Dikarya</taxon>
        <taxon>Ascomycota</taxon>
        <taxon>Taphrinomycotina</taxon>
        <taxon>Pneumocystomycetes</taxon>
        <taxon>Pneumocystaceae</taxon>
        <taxon>Pneumocystis</taxon>
    </lineage>
</organism>
<sequence>MGDKVAKKPGKRGKQVRKGQNRDVAANEGLVKNNNENPSHQNSKKYTGKKRKRAAMVGRQGSPDAEDDIIEYLEKKLGRKKQGIYRKSKKDELELLLEDLDSIDTRKRKGVRFIDEPSVLCDGEVENRANTGKEELFIENKEKKSDLYRENGGVSAKKSKENPYIAPVEMGASFLKKKALKDDKNDGEFTIYLKRKIKGLLNRLTESNMLSILNEVEDLYSSNPRHYVNLELITLLLRNIAYQTALKETYLILYSGFIAALYKTIGIDFGAFFIQRLIKTFNEFYSKEDSKKESIDGNMSYDKECINLIVVLSELYNFQVISCTFVYDLIRLFLKEITDLNTELLLKIILNSGSQLRSDDPSSLKEIIVIIHRKISETNVVLNTRTKFMIESIDNLKNNKIKDTPSIVTREAIIRMKKFLGSLSSRNSSRNSEPLKISLSDIESMDENGKWWHAGTLCRKEEKRKTLGSENNFYEKKESELLTLAQLQRMNTDIRKSIFITLMSGEDFIDAYEKLLKLRLKKVQKLEIPRVLLHCCGNERNYNPYYAYIALRLCARIHFLRTAFKFCLWDLFRSLGETDVQLIGNTNTESTENISLRYIVNLGRLYGFLVVNDGLDLLIFKKLNFFHLQSKTITFLEIFFCTLIQEIQKRSNIQSATSIQKIFEKLSSNSSLIAGIKYFIEKYLKNSEILSSQDKEIFIWDYKKALEILSNPRDI</sequence>